<sequence>PSMGVLVLVLGHTIHAIAKELMGIDRSVSGSAIPNDKPLSHMQNTIMLG</sequence>
<keyword evidence="1" id="KW-0732">Signal</keyword>
<gene>
    <name evidence="2" type="ORF">MBJ925_LOCUS15904</name>
</gene>
<accession>A0A816QUJ4</accession>
<evidence type="ECO:0000313" key="3">
    <source>
        <dbReference type="Proteomes" id="UP000663824"/>
    </source>
</evidence>
<evidence type="ECO:0000256" key="1">
    <source>
        <dbReference type="SAM" id="SignalP"/>
    </source>
</evidence>
<protein>
    <submittedName>
        <fullName evidence="2">Uncharacterized protein</fullName>
    </submittedName>
</protein>
<comment type="caution">
    <text evidence="2">The sequence shown here is derived from an EMBL/GenBank/DDBJ whole genome shotgun (WGS) entry which is preliminary data.</text>
</comment>
<feature type="chain" id="PRO_5032464183" evidence="1">
    <location>
        <begin position="19"/>
        <end position="49"/>
    </location>
</feature>
<dbReference type="AlphaFoldDB" id="A0A816QUJ4"/>
<dbReference type="EMBL" id="CAJNRE010007595">
    <property type="protein sequence ID" value="CAF2066470.1"/>
    <property type="molecule type" value="Genomic_DNA"/>
</dbReference>
<dbReference type="Proteomes" id="UP000663824">
    <property type="component" value="Unassembled WGS sequence"/>
</dbReference>
<evidence type="ECO:0000313" key="2">
    <source>
        <dbReference type="EMBL" id="CAF2066470.1"/>
    </source>
</evidence>
<organism evidence="2 3">
    <name type="scientific">Rotaria magnacalcarata</name>
    <dbReference type="NCBI Taxonomy" id="392030"/>
    <lineage>
        <taxon>Eukaryota</taxon>
        <taxon>Metazoa</taxon>
        <taxon>Spiralia</taxon>
        <taxon>Gnathifera</taxon>
        <taxon>Rotifera</taxon>
        <taxon>Eurotatoria</taxon>
        <taxon>Bdelloidea</taxon>
        <taxon>Philodinida</taxon>
        <taxon>Philodinidae</taxon>
        <taxon>Rotaria</taxon>
    </lineage>
</organism>
<proteinExistence type="predicted"/>
<feature type="signal peptide" evidence="1">
    <location>
        <begin position="1"/>
        <end position="18"/>
    </location>
</feature>
<reference evidence="2" key="1">
    <citation type="submission" date="2021-02" db="EMBL/GenBank/DDBJ databases">
        <authorList>
            <person name="Nowell W R."/>
        </authorList>
    </citation>
    <scope>NUCLEOTIDE SEQUENCE</scope>
</reference>
<name>A0A816QUJ4_9BILA</name>
<feature type="non-terminal residue" evidence="2">
    <location>
        <position position="1"/>
    </location>
</feature>